<evidence type="ECO:0008006" key="5">
    <source>
        <dbReference type="Google" id="ProtNLM"/>
    </source>
</evidence>
<keyword evidence="2" id="KW-0472">Membrane</keyword>
<protein>
    <recommendedName>
        <fullName evidence="5">Alanine and proline rich membrane protein</fullName>
    </recommendedName>
</protein>
<feature type="compositionally biased region" description="Polar residues" evidence="1">
    <location>
        <begin position="1"/>
        <end position="28"/>
    </location>
</feature>
<dbReference type="EMBL" id="UPHP01000076">
    <property type="protein sequence ID" value="VBA39732.1"/>
    <property type="molecule type" value="Genomic_DNA"/>
</dbReference>
<gene>
    <name evidence="3" type="ORF">LAUMK136_03132</name>
</gene>
<organism evidence="3 4">
    <name type="scientific">Mycobacterium attenuatum</name>
    <dbReference type="NCBI Taxonomy" id="2341086"/>
    <lineage>
        <taxon>Bacteria</taxon>
        <taxon>Bacillati</taxon>
        <taxon>Actinomycetota</taxon>
        <taxon>Actinomycetes</taxon>
        <taxon>Mycobacteriales</taxon>
        <taxon>Mycobacteriaceae</taxon>
        <taxon>Mycobacterium</taxon>
    </lineage>
</organism>
<evidence type="ECO:0000313" key="4">
    <source>
        <dbReference type="Proteomes" id="UP000273307"/>
    </source>
</evidence>
<keyword evidence="2" id="KW-0812">Transmembrane</keyword>
<reference evidence="3 4" key="1">
    <citation type="submission" date="2018-09" db="EMBL/GenBank/DDBJ databases">
        <authorList>
            <person name="Tagini F."/>
        </authorList>
    </citation>
    <scope>NUCLEOTIDE SEQUENCE [LARGE SCALE GENOMIC DNA]</scope>
    <source>
        <strain evidence="3 4">MK136</strain>
    </source>
</reference>
<dbReference type="Proteomes" id="UP000273307">
    <property type="component" value="Unassembled WGS sequence"/>
</dbReference>
<feature type="transmembrane region" description="Helical" evidence="2">
    <location>
        <begin position="37"/>
        <end position="59"/>
    </location>
</feature>
<evidence type="ECO:0000313" key="3">
    <source>
        <dbReference type="EMBL" id="VBA39732.1"/>
    </source>
</evidence>
<keyword evidence="2" id="KW-1133">Transmembrane helix</keyword>
<evidence type="ECO:0000256" key="1">
    <source>
        <dbReference type="SAM" id="MobiDB-lite"/>
    </source>
</evidence>
<feature type="region of interest" description="Disordered" evidence="1">
    <location>
        <begin position="1"/>
        <end position="34"/>
    </location>
</feature>
<evidence type="ECO:0000256" key="2">
    <source>
        <dbReference type="SAM" id="Phobius"/>
    </source>
</evidence>
<sequence>MRAGSSRNDLTEVTTFPPTTGQWTQTHPRQPGTGSRVWHTVGLAIAIVLGAAALIVAFTRPTTSGTTARPATSAPPTYTAAEVAVAHQKLCEVYKLAARSVQTDTHGGNQALAGVALVNGAVMLQQAVNAVPALAPTDRAAALALAEAYTNTNAIGSFSQRDDPQSQAVLDDVNTKDARLKAVCGGG</sequence>
<name>A0A498Q5A0_9MYCO</name>
<keyword evidence="4" id="KW-1185">Reference proteome</keyword>
<proteinExistence type="predicted"/>
<dbReference type="OrthoDB" id="9961244at2"/>
<dbReference type="AlphaFoldDB" id="A0A498Q5A0"/>
<accession>A0A498Q5A0</accession>